<keyword evidence="1" id="KW-0805">Transcription regulation</keyword>
<reference evidence="6" key="1">
    <citation type="submission" date="2018-05" db="EMBL/GenBank/DDBJ databases">
        <authorList>
            <person name="Li X."/>
        </authorList>
    </citation>
    <scope>NUCLEOTIDE SEQUENCE [LARGE SCALE GENOMIC DNA]</scope>
    <source>
        <strain evidence="6">YIM 73061</strain>
    </source>
</reference>
<dbReference type="PANTHER" id="PTHR43537">
    <property type="entry name" value="TRANSCRIPTIONAL REGULATOR, GNTR FAMILY"/>
    <property type="match status" value="1"/>
</dbReference>
<dbReference type="SUPFAM" id="SSF46785">
    <property type="entry name" value="Winged helix' DNA-binding domain"/>
    <property type="match status" value="1"/>
</dbReference>
<sequence length="213" mass="23096">MDRAEPFATALTALREAVAERIYPPGARLKVQGIASGLRLSPTPVREALSRLAGEGLVEDRRGEGYFTWRLSPPDVAELLDLHLAVLLAALSRPGPPPAASASASLDAALGDGGDALAPVNWSRRLFAQVLRERAGRVLVGVQAQVDARLRPVRRIEPQVLENLAAEARLLAAAYEGGAPRRLAAELRRFHARRRRLAVVFARQLQGEDIDEI</sequence>
<feature type="domain" description="HTH gntR-type" evidence="4">
    <location>
        <begin position="4"/>
        <end position="71"/>
    </location>
</feature>
<evidence type="ECO:0000256" key="2">
    <source>
        <dbReference type="ARBA" id="ARBA00023125"/>
    </source>
</evidence>
<evidence type="ECO:0000313" key="5">
    <source>
        <dbReference type="EMBL" id="RAK52756.1"/>
    </source>
</evidence>
<keyword evidence="3" id="KW-0804">Transcription</keyword>
<evidence type="ECO:0000256" key="3">
    <source>
        <dbReference type="ARBA" id="ARBA00023163"/>
    </source>
</evidence>
<dbReference type="GO" id="GO:0003677">
    <property type="term" value="F:DNA binding"/>
    <property type="evidence" value="ECO:0007669"/>
    <property type="project" value="UniProtKB-KW"/>
</dbReference>
<dbReference type="Gene3D" id="1.10.10.10">
    <property type="entry name" value="Winged helix-like DNA-binding domain superfamily/Winged helix DNA-binding domain"/>
    <property type="match status" value="1"/>
</dbReference>
<evidence type="ECO:0000256" key="1">
    <source>
        <dbReference type="ARBA" id="ARBA00023015"/>
    </source>
</evidence>
<dbReference type="PROSITE" id="PS50949">
    <property type="entry name" value="HTH_GNTR"/>
    <property type="match status" value="1"/>
</dbReference>
<evidence type="ECO:0000313" key="6">
    <source>
        <dbReference type="Proteomes" id="UP000249725"/>
    </source>
</evidence>
<keyword evidence="6" id="KW-1185">Reference proteome</keyword>
<dbReference type="EMBL" id="QFYR01000002">
    <property type="protein sequence ID" value="RAK52756.1"/>
    <property type="molecule type" value="Genomic_DNA"/>
</dbReference>
<dbReference type="InterPro" id="IPR000524">
    <property type="entry name" value="Tscrpt_reg_HTH_GntR"/>
</dbReference>
<dbReference type="PANTHER" id="PTHR43537:SF45">
    <property type="entry name" value="GNTR FAMILY REGULATORY PROTEIN"/>
    <property type="match status" value="1"/>
</dbReference>
<dbReference type="Pfam" id="PF00392">
    <property type="entry name" value="GntR"/>
    <property type="match status" value="1"/>
</dbReference>
<comment type="caution">
    <text evidence="5">The sequence shown here is derived from an EMBL/GenBank/DDBJ whole genome shotgun (WGS) entry which is preliminary data.</text>
</comment>
<dbReference type="OrthoDB" id="8479543at2"/>
<dbReference type="GO" id="GO:0003700">
    <property type="term" value="F:DNA-binding transcription factor activity"/>
    <property type="evidence" value="ECO:0007669"/>
    <property type="project" value="InterPro"/>
</dbReference>
<dbReference type="Proteomes" id="UP000249725">
    <property type="component" value="Unassembled WGS sequence"/>
</dbReference>
<protein>
    <recommendedName>
        <fullName evidence="4">HTH gntR-type domain-containing protein</fullName>
    </recommendedName>
</protein>
<dbReference type="RefSeq" id="WP_111515041.1">
    <property type="nucleotide sequence ID" value="NZ_QFYR01000002.1"/>
</dbReference>
<accession>A0A328AF48</accession>
<dbReference type="InterPro" id="IPR036390">
    <property type="entry name" value="WH_DNA-bd_sf"/>
</dbReference>
<gene>
    <name evidence="5" type="ORF">DJ018_11245</name>
</gene>
<dbReference type="SMART" id="SM00345">
    <property type="entry name" value="HTH_GNTR"/>
    <property type="match status" value="1"/>
</dbReference>
<dbReference type="AlphaFoldDB" id="A0A328AF48"/>
<organism evidence="5 6">
    <name type="scientific">Phenylobacterium deserti</name>
    <dbReference type="NCBI Taxonomy" id="1914756"/>
    <lineage>
        <taxon>Bacteria</taxon>
        <taxon>Pseudomonadati</taxon>
        <taxon>Pseudomonadota</taxon>
        <taxon>Alphaproteobacteria</taxon>
        <taxon>Caulobacterales</taxon>
        <taxon>Caulobacteraceae</taxon>
        <taxon>Phenylobacterium</taxon>
    </lineage>
</organism>
<proteinExistence type="predicted"/>
<keyword evidence="2" id="KW-0238">DNA-binding</keyword>
<name>A0A328AF48_9CAUL</name>
<dbReference type="InterPro" id="IPR036388">
    <property type="entry name" value="WH-like_DNA-bd_sf"/>
</dbReference>
<evidence type="ECO:0000259" key="4">
    <source>
        <dbReference type="PROSITE" id="PS50949"/>
    </source>
</evidence>